<dbReference type="InterPro" id="IPR029063">
    <property type="entry name" value="SAM-dependent_MTases_sf"/>
</dbReference>
<dbReference type="Gene3D" id="3.40.50.150">
    <property type="entry name" value="Vaccinia Virus protein VP39"/>
    <property type="match status" value="1"/>
</dbReference>
<evidence type="ECO:0000313" key="3">
    <source>
        <dbReference type="Proteomes" id="UP000319576"/>
    </source>
</evidence>
<dbReference type="EMBL" id="CP036273">
    <property type="protein sequence ID" value="QDU18489.1"/>
    <property type="molecule type" value="Genomic_DNA"/>
</dbReference>
<gene>
    <name evidence="2" type="ORF">ETAA1_03770</name>
</gene>
<reference evidence="2 3" key="1">
    <citation type="submission" date="2019-02" db="EMBL/GenBank/DDBJ databases">
        <title>Deep-cultivation of Planctomycetes and their phenomic and genomic characterization uncovers novel biology.</title>
        <authorList>
            <person name="Wiegand S."/>
            <person name="Jogler M."/>
            <person name="Boedeker C."/>
            <person name="Pinto D."/>
            <person name="Vollmers J."/>
            <person name="Rivas-Marin E."/>
            <person name="Kohn T."/>
            <person name="Peeters S.H."/>
            <person name="Heuer A."/>
            <person name="Rast P."/>
            <person name="Oberbeckmann S."/>
            <person name="Bunk B."/>
            <person name="Jeske O."/>
            <person name="Meyerdierks A."/>
            <person name="Storesund J.E."/>
            <person name="Kallscheuer N."/>
            <person name="Luecker S."/>
            <person name="Lage O.M."/>
            <person name="Pohl T."/>
            <person name="Merkel B.J."/>
            <person name="Hornburger P."/>
            <person name="Mueller R.-W."/>
            <person name="Bruemmer F."/>
            <person name="Labrenz M."/>
            <person name="Spormann A.M."/>
            <person name="Op den Camp H."/>
            <person name="Overmann J."/>
            <person name="Amann R."/>
            <person name="Jetten M.S.M."/>
            <person name="Mascher T."/>
            <person name="Medema M.H."/>
            <person name="Devos D.P."/>
            <person name="Kaster A.-K."/>
            <person name="Ovreas L."/>
            <person name="Rohde M."/>
            <person name="Galperin M.Y."/>
            <person name="Jogler C."/>
        </authorList>
    </citation>
    <scope>NUCLEOTIDE SEQUENCE [LARGE SCALE GENOMIC DNA]</scope>
    <source>
        <strain evidence="2 3">ETA_A1</strain>
    </source>
</reference>
<feature type="domain" description="Methyltransferase FkbM" evidence="1">
    <location>
        <begin position="312"/>
        <end position="385"/>
    </location>
</feature>
<sequence>MTPTDLSGVTFVTAPGRFPRRPFALVRDAGFVPESLGFIRPFAPDVPYHGTVPADAPLQTVPAAADLVVSSDHWYDAVTDLLARGVPPGRITVLLNPFNDEVGYLEIARTCPDHVAELVDPAVPVARKIALLRPHLLRFGAARRFDGDAVVWDPEHYFLPYQQLVRDNAAAVHDVTAALADPASREAYQTVLYGRPEELLTHFLGRVFHEQQYVEVPSLKPGDVIVNAGIATGWDVPYLVAGTRGVGRHILLDPLPALTAEDGPCGRLVKRLGLEYVGCGLWDQTDELTFQADEYGMLHTGTNTLPAGAPVHRAQLRRLDDLAGEWKLDRLDLLKMDIEGADLRALSGMRATLTRLRPQIAVCIYHSPDHMWLMPRLLMDLLPNYRFYVRHYSYTRFECLLYGIPEERLPAAPPDRSGGFDEALRAATCEKLMPGEPRAAEAALDAAFARSDIGQPTPTVEIEVGRERFLGTGWGVACQSRTQTWRWVGPDGEAGVYLTLDPTKDHLCRFYFHHVETQAGFDAARLEVNGMRAAGREIGKSGDYHYAQWRIPAAAAVRTGGRCRLRFTTAPGPRQVAVSAVHCWQAG</sequence>
<dbReference type="SUPFAM" id="SSF53335">
    <property type="entry name" value="S-adenosyl-L-methionine-dependent methyltransferases"/>
    <property type="match status" value="1"/>
</dbReference>
<organism evidence="2 3">
    <name type="scientific">Urbifossiella limnaea</name>
    <dbReference type="NCBI Taxonomy" id="2528023"/>
    <lineage>
        <taxon>Bacteria</taxon>
        <taxon>Pseudomonadati</taxon>
        <taxon>Planctomycetota</taxon>
        <taxon>Planctomycetia</taxon>
        <taxon>Gemmatales</taxon>
        <taxon>Gemmataceae</taxon>
        <taxon>Urbifossiella</taxon>
    </lineage>
</organism>
<dbReference type="AlphaFoldDB" id="A0A517XLW3"/>
<dbReference type="Proteomes" id="UP000319576">
    <property type="component" value="Chromosome"/>
</dbReference>
<proteinExistence type="predicted"/>
<protein>
    <recommendedName>
        <fullName evidence="1">Methyltransferase FkbM domain-containing protein</fullName>
    </recommendedName>
</protein>
<name>A0A517XLW3_9BACT</name>
<dbReference type="NCBIfam" id="TIGR01444">
    <property type="entry name" value="fkbM_fam"/>
    <property type="match status" value="1"/>
</dbReference>
<dbReference type="InterPro" id="IPR006342">
    <property type="entry name" value="FkbM_mtfrase"/>
</dbReference>
<dbReference type="RefSeq" id="WP_145233818.1">
    <property type="nucleotide sequence ID" value="NZ_CP036273.1"/>
</dbReference>
<evidence type="ECO:0000313" key="2">
    <source>
        <dbReference type="EMBL" id="QDU18489.1"/>
    </source>
</evidence>
<dbReference type="Pfam" id="PF05050">
    <property type="entry name" value="Methyltransf_21"/>
    <property type="match status" value="1"/>
</dbReference>
<evidence type="ECO:0000259" key="1">
    <source>
        <dbReference type="Pfam" id="PF05050"/>
    </source>
</evidence>
<accession>A0A517XLW3</accession>
<keyword evidence="3" id="KW-1185">Reference proteome</keyword>
<dbReference type="OrthoDB" id="261740at2"/>
<dbReference type="KEGG" id="uli:ETAA1_03770"/>